<keyword evidence="7 11" id="KW-0808">Transferase</keyword>
<dbReference type="Pfam" id="PF08502">
    <property type="entry name" value="LeuA_dimer"/>
    <property type="match status" value="1"/>
</dbReference>
<dbReference type="InterPro" id="IPR050073">
    <property type="entry name" value="2-IPM_HCS-like"/>
</dbReference>
<keyword evidence="6 11" id="KW-0028">Amino-acid biosynthesis</keyword>
<evidence type="ECO:0000256" key="11">
    <source>
        <dbReference type="HAMAP-Rule" id="MF_01025"/>
    </source>
</evidence>
<feature type="binding site" evidence="11">
    <location>
        <position position="203"/>
    </location>
    <ligand>
        <name>Mn(2+)</name>
        <dbReference type="ChEBI" id="CHEBI:29035"/>
    </ligand>
</feature>
<dbReference type="NCBIfam" id="NF002087">
    <property type="entry name" value="PRK00915.1-4"/>
    <property type="match status" value="1"/>
</dbReference>
<feature type="binding site" evidence="11">
    <location>
        <position position="239"/>
    </location>
    <ligand>
        <name>Mn(2+)</name>
        <dbReference type="ChEBI" id="CHEBI:29035"/>
    </ligand>
</feature>
<dbReference type="InterPro" id="IPR054691">
    <property type="entry name" value="LeuA/HCS_post-cat"/>
</dbReference>
<dbReference type="FunFam" id="1.10.238.260:FF:000001">
    <property type="entry name" value="2-isopropylmalate synthase"/>
    <property type="match status" value="1"/>
</dbReference>
<keyword evidence="14" id="KW-1185">Reference proteome</keyword>
<dbReference type="Proteomes" id="UP000294614">
    <property type="component" value="Unassembled WGS sequence"/>
</dbReference>
<evidence type="ECO:0000256" key="9">
    <source>
        <dbReference type="ARBA" id="ARBA00023211"/>
    </source>
</evidence>
<gene>
    <name evidence="11" type="primary">leuA</name>
    <name evidence="13" type="ORF">C8D98_0808</name>
</gene>
<dbReference type="NCBIfam" id="NF002086">
    <property type="entry name" value="PRK00915.1-3"/>
    <property type="match status" value="1"/>
</dbReference>
<feature type="region of interest" description="Regulatory domain" evidence="11">
    <location>
        <begin position="393"/>
        <end position="519"/>
    </location>
</feature>
<dbReference type="Pfam" id="PF22617">
    <property type="entry name" value="HCS_D2"/>
    <property type="match status" value="1"/>
</dbReference>
<dbReference type="NCBIfam" id="NF002085">
    <property type="entry name" value="PRK00915.1-2"/>
    <property type="match status" value="1"/>
</dbReference>
<dbReference type="OrthoDB" id="9804858at2"/>
<dbReference type="SUPFAM" id="SSF51569">
    <property type="entry name" value="Aldolase"/>
    <property type="match status" value="1"/>
</dbReference>
<dbReference type="CDD" id="cd07940">
    <property type="entry name" value="DRE_TIM_IPMS"/>
    <property type="match status" value="1"/>
</dbReference>
<comment type="pathway">
    <text evidence="1 11">Amino-acid biosynthesis; L-leucine biosynthesis; L-leucine from 3-methyl-2-oxobutanoate: step 1/4.</text>
</comment>
<name>A0A4R1KCL2_9BACT</name>
<comment type="caution">
    <text evidence="13">The sequence shown here is derived from an EMBL/GenBank/DDBJ whole genome shotgun (WGS) entry which is preliminary data.</text>
</comment>
<dbReference type="InterPro" id="IPR036230">
    <property type="entry name" value="LeuA_allosteric_dom_sf"/>
</dbReference>
<comment type="subunit">
    <text evidence="11">Homodimer.</text>
</comment>
<evidence type="ECO:0000256" key="3">
    <source>
        <dbReference type="ARBA" id="ARBA00012973"/>
    </source>
</evidence>
<comment type="catalytic activity">
    <reaction evidence="11">
        <text>3-methyl-2-oxobutanoate + acetyl-CoA + H2O = (2S)-2-isopropylmalate + CoA + H(+)</text>
        <dbReference type="Rhea" id="RHEA:21524"/>
        <dbReference type="ChEBI" id="CHEBI:1178"/>
        <dbReference type="ChEBI" id="CHEBI:11851"/>
        <dbReference type="ChEBI" id="CHEBI:15377"/>
        <dbReference type="ChEBI" id="CHEBI:15378"/>
        <dbReference type="ChEBI" id="CHEBI:57287"/>
        <dbReference type="ChEBI" id="CHEBI:57288"/>
        <dbReference type="EC" id="2.3.3.13"/>
    </reaction>
</comment>
<dbReference type="InterPro" id="IPR005671">
    <property type="entry name" value="LeuA_bact_synth"/>
</dbReference>
<dbReference type="InterPro" id="IPR013785">
    <property type="entry name" value="Aldolase_TIM"/>
</dbReference>
<dbReference type="HAMAP" id="MF_01025">
    <property type="entry name" value="LeuA_type1"/>
    <property type="match status" value="1"/>
</dbReference>
<dbReference type="AlphaFoldDB" id="A0A4R1KCL2"/>
<dbReference type="FunFam" id="3.30.160.270:FF:000003">
    <property type="entry name" value="2-isopropylmalate synthase"/>
    <property type="match status" value="1"/>
</dbReference>
<keyword evidence="10 11" id="KW-0100">Branched-chain amino acid biosynthesis</keyword>
<dbReference type="PANTHER" id="PTHR10277">
    <property type="entry name" value="HOMOCITRATE SYNTHASE-RELATED"/>
    <property type="match status" value="1"/>
</dbReference>
<dbReference type="UniPathway" id="UPA00048">
    <property type="reaction ID" value="UER00070"/>
</dbReference>
<feature type="domain" description="Pyruvate carboxyltransferase" evidence="12">
    <location>
        <begin position="6"/>
        <end position="269"/>
    </location>
</feature>
<comment type="similarity">
    <text evidence="2 11">Belongs to the alpha-IPM synthase/homocitrate synthase family. LeuA type 1 subfamily.</text>
</comment>
<evidence type="ECO:0000256" key="4">
    <source>
        <dbReference type="ARBA" id="ARBA00018198"/>
    </source>
</evidence>
<organism evidence="13 14">
    <name type="scientific">Seleniivibrio woodruffii</name>
    <dbReference type="NCBI Taxonomy" id="1078050"/>
    <lineage>
        <taxon>Bacteria</taxon>
        <taxon>Pseudomonadati</taxon>
        <taxon>Deferribacterota</taxon>
        <taxon>Deferribacteres</taxon>
        <taxon>Deferribacterales</taxon>
        <taxon>Geovibrionaceae</taxon>
        <taxon>Seleniivibrio</taxon>
    </lineage>
</organism>
<dbReference type="FunFam" id="3.20.20.70:FF:000010">
    <property type="entry name" value="2-isopropylmalate synthase"/>
    <property type="match status" value="1"/>
</dbReference>
<evidence type="ECO:0000256" key="5">
    <source>
        <dbReference type="ARBA" id="ARBA00022430"/>
    </source>
</evidence>
<protein>
    <recommendedName>
        <fullName evidence="4 11">2-isopropylmalate synthase</fullName>
        <ecNumber evidence="3 11">2.3.3.13</ecNumber>
    </recommendedName>
    <alternativeName>
        <fullName evidence="11">Alpha-IPM synthase</fullName>
    </alternativeName>
    <alternativeName>
        <fullName evidence="11">Alpha-isopropylmalate synthase</fullName>
    </alternativeName>
</protein>
<evidence type="ECO:0000256" key="2">
    <source>
        <dbReference type="ARBA" id="ARBA00009396"/>
    </source>
</evidence>
<feature type="binding site" evidence="11">
    <location>
        <position position="15"/>
    </location>
    <ligand>
        <name>Mn(2+)</name>
        <dbReference type="ChEBI" id="CHEBI:29035"/>
    </ligand>
</feature>
<dbReference type="InterPro" id="IPR000891">
    <property type="entry name" value="PYR_CT"/>
</dbReference>
<dbReference type="InterPro" id="IPR002034">
    <property type="entry name" value="AIPM/Hcit_synth_CS"/>
</dbReference>
<comment type="cofactor">
    <cofactor evidence="11">
        <name>Mn(2+)</name>
        <dbReference type="ChEBI" id="CHEBI:29035"/>
    </cofactor>
</comment>
<dbReference type="EMBL" id="SMGG01000003">
    <property type="protein sequence ID" value="TCK62286.1"/>
    <property type="molecule type" value="Genomic_DNA"/>
</dbReference>
<dbReference type="SMART" id="SM00917">
    <property type="entry name" value="LeuA_dimer"/>
    <property type="match status" value="1"/>
</dbReference>
<proteinExistence type="inferred from homology"/>
<evidence type="ECO:0000259" key="12">
    <source>
        <dbReference type="PROSITE" id="PS50991"/>
    </source>
</evidence>
<dbReference type="Pfam" id="PF00682">
    <property type="entry name" value="HMGL-like"/>
    <property type="match status" value="1"/>
</dbReference>
<dbReference type="PROSITE" id="PS00816">
    <property type="entry name" value="AIPM_HOMOCIT_SYNTH_2"/>
    <property type="match status" value="1"/>
</dbReference>
<dbReference type="EC" id="2.3.3.13" evidence="3 11"/>
<dbReference type="Gene3D" id="1.10.238.260">
    <property type="match status" value="1"/>
</dbReference>
<keyword evidence="9 11" id="KW-0464">Manganese</keyword>
<dbReference type="PROSITE" id="PS00815">
    <property type="entry name" value="AIPM_HOMOCIT_SYNTH_1"/>
    <property type="match status" value="1"/>
</dbReference>
<dbReference type="GO" id="GO:0005829">
    <property type="term" value="C:cytosol"/>
    <property type="evidence" value="ECO:0007669"/>
    <property type="project" value="TreeGrafter"/>
</dbReference>
<accession>A0A4R1KCL2</accession>
<dbReference type="GO" id="GO:0030145">
    <property type="term" value="F:manganese ion binding"/>
    <property type="evidence" value="ECO:0007669"/>
    <property type="project" value="UniProtKB-UniRule"/>
</dbReference>
<dbReference type="PROSITE" id="PS50991">
    <property type="entry name" value="PYR_CT"/>
    <property type="match status" value="1"/>
</dbReference>
<dbReference type="RefSeq" id="WP_132872236.1">
    <property type="nucleotide sequence ID" value="NZ_JAJUHT010000014.1"/>
</dbReference>
<dbReference type="Gene3D" id="3.20.20.70">
    <property type="entry name" value="Aldolase class I"/>
    <property type="match status" value="1"/>
</dbReference>
<keyword evidence="11" id="KW-0963">Cytoplasm</keyword>
<dbReference type="SUPFAM" id="SSF110921">
    <property type="entry name" value="2-isopropylmalate synthase LeuA, allosteric (dimerisation) domain"/>
    <property type="match status" value="1"/>
</dbReference>
<evidence type="ECO:0000256" key="6">
    <source>
        <dbReference type="ARBA" id="ARBA00022605"/>
    </source>
</evidence>
<evidence type="ECO:0000256" key="1">
    <source>
        <dbReference type="ARBA" id="ARBA00004689"/>
    </source>
</evidence>
<dbReference type="Gene3D" id="3.30.160.270">
    <property type="match status" value="1"/>
</dbReference>
<dbReference type="GO" id="GO:0003852">
    <property type="term" value="F:2-isopropylmalate synthase activity"/>
    <property type="evidence" value="ECO:0007669"/>
    <property type="project" value="UniProtKB-UniRule"/>
</dbReference>
<dbReference type="InterPro" id="IPR013709">
    <property type="entry name" value="2-isopropylmalate_synth_dimer"/>
</dbReference>
<comment type="function">
    <text evidence="11">Catalyzes the condensation of the acetyl group of acetyl-CoA with 3-methyl-2-oxobutanoate (2-ketoisovalerate) to form 3-carboxy-3-hydroxy-4-methylpentanoate (2-isopropylmalate).</text>
</comment>
<evidence type="ECO:0000313" key="14">
    <source>
        <dbReference type="Proteomes" id="UP000294614"/>
    </source>
</evidence>
<dbReference type="NCBIfam" id="TIGR00973">
    <property type="entry name" value="leuA_bact"/>
    <property type="match status" value="1"/>
</dbReference>
<keyword evidence="5 11" id="KW-0432">Leucine biosynthesis</keyword>
<dbReference type="GO" id="GO:0003985">
    <property type="term" value="F:acetyl-CoA C-acetyltransferase activity"/>
    <property type="evidence" value="ECO:0007669"/>
    <property type="project" value="UniProtKB-UniRule"/>
</dbReference>
<feature type="binding site" evidence="11">
    <location>
        <position position="205"/>
    </location>
    <ligand>
        <name>Mn(2+)</name>
        <dbReference type="ChEBI" id="CHEBI:29035"/>
    </ligand>
</feature>
<keyword evidence="8 11" id="KW-0479">Metal-binding</keyword>
<dbReference type="GO" id="GO:0009098">
    <property type="term" value="P:L-leucine biosynthetic process"/>
    <property type="evidence" value="ECO:0007669"/>
    <property type="project" value="UniProtKB-UniRule"/>
</dbReference>
<dbReference type="PANTHER" id="PTHR10277:SF9">
    <property type="entry name" value="2-ISOPROPYLMALATE SYNTHASE 1, CHLOROPLASTIC-RELATED"/>
    <property type="match status" value="1"/>
</dbReference>
<evidence type="ECO:0000313" key="13">
    <source>
        <dbReference type="EMBL" id="TCK62286.1"/>
    </source>
</evidence>
<evidence type="ECO:0000256" key="7">
    <source>
        <dbReference type="ARBA" id="ARBA00022679"/>
    </source>
</evidence>
<evidence type="ECO:0000256" key="10">
    <source>
        <dbReference type="ARBA" id="ARBA00023304"/>
    </source>
</evidence>
<reference evidence="13 14" key="1">
    <citation type="submission" date="2019-03" db="EMBL/GenBank/DDBJ databases">
        <title>Genomic Encyclopedia of Type Strains, Phase IV (KMG-IV): sequencing the most valuable type-strain genomes for metagenomic binning, comparative biology and taxonomic classification.</title>
        <authorList>
            <person name="Goeker M."/>
        </authorList>
    </citation>
    <scope>NUCLEOTIDE SEQUENCE [LARGE SCALE GENOMIC DNA]</scope>
    <source>
        <strain evidence="13 14">DSM 24984</strain>
    </source>
</reference>
<evidence type="ECO:0000256" key="8">
    <source>
        <dbReference type="ARBA" id="ARBA00022723"/>
    </source>
</evidence>
<sequence>MSKRKIMIFDTTLRDGEQAPGFSMNTEEKIQLALQIEKMGVDVMEAGFPISSPGDFEAVSRVAAVIKNCGVAGLCRANKKDIEVGWEALKGAVRPRIHTFIATSDIHLQYKLKKTREETLQIAIDAVKFARNLCDDVEFSAEDATRSDVDYLCRVVEAVIAAGAKTVNIPDTVGYTVPMEYEKIISAIMNRVPNVDKARISVHCHNDLGLASANSLAAVKAGASQVECTINGIGERAGNTSLEEVIMAMTVRKDLFDEIEFGVNTKEIYRSSKMLTAITGVNVQPNKAIVGKNAFAHEAGIHQDGVLKNRITYEIMTPESVGYPANSLVLGKHSGRHAFVQRLKALGFEISDEAMQAAFDAFKILADKKKEVFDEDIENIVLNQTAQTTKHFDLDRINMFSGNTAIPTATVRLKNADNEFITDASIGDGPVDAALKAIERIAGIQGRLKSYDIKALTEGKDAQGEVTLSAEFEKCGYVVKGRGADTDVVVASAKAYLDALNKYITRRESKLAPKVEGGI</sequence>